<evidence type="ECO:0000259" key="1">
    <source>
        <dbReference type="Pfam" id="PF26340"/>
    </source>
</evidence>
<feature type="domain" description="ScoMcrA-like DNA sulfur-binding" evidence="1">
    <location>
        <begin position="13"/>
        <end position="161"/>
    </location>
</feature>
<dbReference type="AlphaFoldDB" id="A0A4U3MB05"/>
<protein>
    <recommendedName>
        <fullName evidence="1">ScoMcrA-like DNA sulfur-binding domain-containing protein</fullName>
    </recommendedName>
</protein>
<dbReference type="Proteomes" id="UP000308705">
    <property type="component" value="Unassembled WGS sequence"/>
</dbReference>
<proteinExistence type="predicted"/>
<dbReference type="Pfam" id="PF26340">
    <property type="entry name" value="DNA-SBD_ScoMcrA"/>
    <property type="match status" value="1"/>
</dbReference>
<dbReference type="InterPro" id="IPR058813">
    <property type="entry name" value="DNA-SBD_ScoMcrA"/>
</dbReference>
<sequence length="314" mass="34762">MEPEDDPASPIEAVLASVIKLNVRPSRDGSPKRHQPLTLLWAIGRAVRSEERMVEWPEVKKAVAGLIREFGRAGDAATPHYPFVALHNTRLWKLSEPPPSDRHLTWLNSADPPIRGGFTRPIHDLFVRSRAAAETVVDQLLCDYFDDADEAALLGAVGLAELAATRREFTGTLTYNAVVARRGEQALLRRLLISGGARCALCGAELPKALLVAAHIKRRTACDEREQRDLDNVAMLACTLGCDSLYEHGYIGISDAGVVRLSPELVGHPHLRDHALRLDGREVAAWSDSSRDYFAWHAANVFRAQVVDEPRQHR</sequence>
<accession>A0A4U3MB05</accession>
<evidence type="ECO:0000313" key="2">
    <source>
        <dbReference type="EMBL" id="TKK86265.1"/>
    </source>
</evidence>
<comment type="caution">
    <text evidence="2">The sequence shown here is derived from an EMBL/GenBank/DDBJ whole genome shotgun (WGS) entry which is preliminary data.</text>
</comment>
<dbReference type="EMBL" id="SZQA01000022">
    <property type="protein sequence ID" value="TKK86265.1"/>
    <property type="molecule type" value="Genomic_DNA"/>
</dbReference>
<evidence type="ECO:0000313" key="3">
    <source>
        <dbReference type="Proteomes" id="UP000308705"/>
    </source>
</evidence>
<dbReference type="OrthoDB" id="9802640at2"/>
<dbReference type="RefSeq" id="WP_137249036.1">
    <property type="nucleotide sequence ID" value="NZ_SZQA01000022.1"/>
</dbReference>
<organism evidence="2 3">
    <name type="scientific">Herbidospora galbida</name>
    <dbReference type="NCBI Taxonomy" id="2575442"/>
    <lineage>
        <taxon>Bacteria</taxon>
        <taxon>Bacillati</taxon>
        <taxon>Actinomycetota</taxon>
        <taxon>Actinomycetes</taxon>
        <taxon>Streptosporangiales</taxon>
        <taxon>Streptosporangiaceae</taxon>
        <taxon>Herbidospora</taxon>
    </lineage>
</organism>
<reference evidence="2 3" key="1">
    <citation type="submission" date="2019-04" db="EMBL/GenBank/DDBJ databases">
        <title>Herbidospora sp. NEAU-GS14.nov., a novel actinomycete isolated from soil.</title>
        <authorList>
            <person name="Han L."/>
        </authorList>
    </citation>
    <scope>NUCLEOTIDE SEQUENCE [LARGE SCALE GENOMIC DNA]</scope>
    <source>
        <strain evidence="2 3">NEAU-GS14</strain>
    </source>
</reference>
<name>A0A4U3MB05_9ACTN</name>
<gene>
    <name evidence="2" type="ORF">FDA94_22360</name>
</gene>
<keyword evidence="3" id="KW-1185">Reference proteome</keyword>